<protein>
    <submittedName>
        <fullName evidence="1">Uncharacterized protein</fullName>
    </submittedName>
</protein>
<dbReference type="EMBL" id="JAHXRF010000008">
    <property type="protein sequence ID" value="MBW4865600.1"/>
    <property type="molecule type" value="Genomic_DNA"/>
</dbReference>
<reference evidence="1" key="1">
    <citation type="submission" date="2021-07" db="EMBL/GenBank/DDBJ databases">
        <title>Genomic diversity and antimicrobial resistance of Prevotella spp. isolated from chronic lung disease airways.</title>
        <authorList>
            <person name="Webb K.A."/>
            <person name="Olagoke O.S."/>
            <person name="Baird T."/>
            <person name="Neill J."/>
            <person name="Pham A."/>
            <person name="Wells T.J."/>
            <person name="Ramsay K.A."/>
            <person name="Bell S.C."/>
            <person name="Sarovich D.S."/>
            <person name="Price E.P."/>
        </authorList>
    </citation>
    <scope>NUCLEOTIDE SEQUENCE</scope>
    <source>
        <strain evidence="1">SCHI0047.S.3</strain>
    </source>
</reference>
<accession>A0AAW4NLM2</accession>
<proteinExistence type="predicted"/>
<sequence>MKTKMKPLQLPKVLKVEGSNCSNYINSHHLQFQFNMYELVKVGGGTTENPNFGINHKNQP</sequence>
<comment type="caution">
    <text evidence="1">The sequence shown here is derived from an EMBL/GenBank/DDBJ whole genome shotgun (WGS) entry which is preliminary data.</text>
</comment>
<dbReference type="Proteomes" id="UP001196873">
    <property type="component" value="Unassembled WGS sequence"/>
</dbReference>
<evidence type="ECO:0000313" key="2">
    <source>
        <dbReference type="Proteomes" id="UP001196873"/>
    </source>
</evidence>
<evidence type="ECO:0000313" key="1">
    <source>
        <dbReference type="EMBL" id="MBW4865600.1"/>
    </source>
</evidence>
<dbReference type="RefSeq" id="WP_219427761.1">
    <property type="nucleotide sequence ID" value="NZ_JABZUZ010000051.1"/>
</dbReference>
<organism evidence="1 2">
    <name type="scientific">Segatella salivae</name>
    <dbReference type="NCBI Taxonomy" id="228604"/>
    <lineage>
        <taxon>Bacteria</taxon>
        <taxon>Pseudomonadati</taxon>
        <taxon>Bacteroidota</taxon>
        <taxon>Bacteroidia</taxon>
        <taxon>Bacteroidales</taxon>
        <taxon>Prevotellaceae</taxon>
        <taxon>Segatella</taxon>
    </lineage>
</organism>
<gene>
    <name evidence="1" type="ORF">KZY68_06155</name>
</gene>
<dbReference type="AlphaFoldDB" id="A0AAW4NLM2"/>
<name>A0AAW4NLM2_9BACT</name>